<feature type="domain" description="MucBP" evidence="5">
    <location>
        <begin position="614"/>
        <end position="715"/>
    </location>
</feature>
<keyword evidence="4" id="KW-0732">Signal</keyword>
<feature type="domain" description="MucBP" evidence="5">
    <location>
        <begin position="1160"/>
        <end position="1253"/>
    </location>
</feature>
<feature type="domain" description="MucBP" evidence="5">
    <location>
        <begin position="1364"/>
        <end position="1453"/>
    </location>
</feature>
<feature type="chain" id="PRO_5026908862" description="MucBP domain-containing protein" evidence="4">
    <location>
        <begin position="36"/>
        <end position="1961"/>
    </location>
</feature>
<proteinExistence type="predicted"/>
<feature type="domain" description="MucBP" evidence="5">
    <location>
        <begin position="1553"/>
        <end position="1634"/>
    </location>
</feature>
<evidence type="ECO:0000256" key="2">
    <source>
        <dbReference type="SAM" id="MobiDB-lite"/>
    </source>
</evidence>
<feature type="domain" description="MucBP" evidence="5">
    <location>
        <begin position="1741"/>
        <end position="1813"/>
    </location>
</feature>
<keyword evidence="7" id="KW-1185">Reference proteome</keyword>
<protein>
    <recommendedName>
        <fullName evidence="5">MucBP domain-containing protein</fullName>
    </recommendedName>
</protein>
<feature type="region of interest" description="Disordered" evidence="2">
    <location>
        <begin position="1894"/>
        <end position="1932"/>
    </location>
</feature>
<feature type="domain" description="MucBP" evidence="5">
    <location>
        <begin position="1104"/>
        <end position="1154"/>
    </location>
</feature>
<dbReference type="RefSeq" id="WP_173164284.1">
    <property type="nucleotide sequence ID" value="NZ_CP053716.1"/>
</dbReference>
<name>A0A6M8J6F8_9ACTN</name>
<feature type="transmembrane region" description="Helical" evidence="3">
    <location>
        <begin position="1932"/>
        <end position="1951"/>
    </location>
</feature>
<gene>
    <name evidence="6" type="ORF">HLV38_03380</name>
</gene>
<evidence type="ECO:0000313" key="6">
    <source>
        <dbReference type="EMBL" id="QKF07268.1"/>
    </source>
</evidence>
<feature type="domain" description="MucBP" evidence="5">
    <location>
        <begin position="1259"/>
        <end position="1358"/>
    </location>
</feature>
<feature type="domain" description="MucBP" evidence="5">
    <location>
        <begin position="828"/>
        <end position="933"/>
    </location>
</feature>
<feature type="compositionally biased region" description="Pro residues" evidence="2">
    <location>
        <begin position="1899"/>
        <end position="1915"/>
    </location>
</feature>
<keyword evidence="3" id="KW-0472">Membrane</keyword>
<feature type="compositionally biased region" description="Basic and acidic residues" evidence="2">
    <location>
        <begin position="1850"/>
        <end position="1861"/>
    </location>
</feature>
<keyword evidence="1" id="KW-0677">Repeat</keyword>
<accession>A0A6M8J6F8</accession>
<dbReference type="InterPro" id="IPR009459">
    <property type="entry name" value="MucBP_dom"/>
</dbReference>
<feature type="region of interest" description="Disordered" evidence="2">
    <location>
        <begin position="1830"/>
        <end position="1862"/>
    </location>
</feature>
<dbReference type="Proteomes" id="UP000503297">
    <property type="component" value="Chromosome"/>
</dbReference>
<dbReference type="Gene3D" id="3.10.20.320">
    <property type="entry name" value="Putative peptidoglycan bound protein (lpxtg motif)"/>
    <property type="match status" value="12"/>
</dbReference>
<evidence type="ECO:0000256" key="4">
    <source>
        <dbReference type="SAM" id="SignalP"/>
    </source>
</evidence>
<feature type="domain" description="MucBP" evidence="5">
    <location>
        <begin position="506"/>
        <end position="608"/>
    </location>
</feature>
<evidence type="ECO:0000256" key="3">
    <source>
        <dbReference type="SAM" id="Phobius"/>
    </source>
</evidence>
<sequence length="1961" mass="209466">MADKKQDRLLSPPMRIGVTSVLVGSLLAQPIPAFATDGSATLKAADASAANAATCPAPGTMPINKEEKQVTPVTTVTFTGSGIGAPPTVQGKDASATFSFAGQSLHAGNYFFVESQDLPFTLPRKIVVKVKKSDGSTESVEVAKVERVSYHSDYYRAMDSNDPSRFDISADNAVIKRVKYKITFNERVEGLADLQFQVSRADKAQSIAFTRDTKAKFRFLVNDVVIKESEYTLPAWNSGGDTGFARNAGKPAPPILDNDKKPVYDSQGKQVFQDNDGTKPYMRANVMTYDARPIGDAEDISFMKDFKSQGVLVFNTEIGGIPGGFIAKISCKSTNPNPWTWAESNIVGAKLPVYFMPYDLEKKPQIGNSKDKSAFVADGTHYAMIESISDDRKTATVRFFGDYSKPGVLVMGTINPDKVPAGNMGTFGINFDNENWASGGAAGVFNDAQFTDMSGKPFPAYGDDTGIPTSYINPTYGANAQYGGGEDNRAVVATASNTPQVHKGEVLVRYVDTEGNEIKPQEVDTPATDGNICSPYDTVEDKRPGTIDFQNHNYKLVKKGSYTVGEVGDDGNLLTTGKAGLIAADNVLGTAPKGQVAQGTRYVTYVYELAEGSVTVNYVDVNGNVIQDPVKDVENAPVGSTYTTTDDRRDATITDKNGKVYKLVDAGKYPVGTVGAEHNLTSSKLKAVVGQDDPTGTAPNGNVVKGERFVTYVYQEVKGNVVVNYVDTEGNKIAEPVTDTENASYTTEYDTITDHRPAQITPKNGKLYRLASSGMYEVGKVGVDYNLVETTKPGLVAQNSANGGTPTGSVEKPLTEVTYVYKEVKGDVVVRYLDSDGNPLNGTGKFNGSDKTLNIESVKAADTLKSDDKDSDYTAAVKDTDTSSVGTPYDTAGNWPDTIESNGKVYDRVPSLTQGSPAGSVVEGTTVVTYVYKERVIPQVTGNVVVHYVDVDGNEISTPVYDTTGAAVDTDYTTTDYKSDTITHKGKLYRRVATAGPTAGAGTVDATGLLVTPKAGAQGYLASPAAETGKVVDGTLDVTYVYEEVKGDVAVHYVDVKGNPLPGTGSGYDGTDATQTIGTLPGDQTLDPNDADFPAGVKDTDASSVGTAYDTADKRPNRITTADGKVYQLVPVLTKGAESGKVVEGTTVITYMYEQVKGSVDVSYIDTEGTMLQPNKDAAKDQPVGDDYNGATPELRPERITTADGKVYQLVKKAATYPSDKVGKVDDQGHRVESAATTGKVTEQPQTITYVYEQVKGSVDVTYVDTEGKKITFVENGAEVAGQKNAATDQPVGENYDTVTDTLRPKKLTTPDGRVYELVEGGYFDAVGAVEKNGHQVSSDAVTGNVAEQRKTVTYVYRQVKSGVDVTYVDTEGKQIKDPAVAAEDASIGDAYNAEGKLKPEEITTPEGKVYQLVKKAGDYGVGAVDDKGHLTKSASPTGNVTAERQTVTYVYEQVRGNVTVEYKDVNGNVIKDPQDVAKDQPTGDAYDTATDALKPATIEHQGKKYRLVRAGSYPVGTVDGNSHLESSDPVAGKVAKDPQTVTYVYEEVKGDVLVHYVEQGTGKQIASDVIDTPKSSLGTEYDTAIDNKPQTIVYTDPDTGVKSFYELVGVKAGSAAETGTVVEGTTEVTYEYKLVEAPADPTGSVTVRYLDTEGNEISREVVDEKNVPIGTAYDTIVDNRPQKIVTSAGRTYKLVPAGTDYPVGAVDADGRLTSSDPATGAVEEGFKTVTYVYQEVKGSVIVHYRDTEGNPIADDVTDEKDKPTGTDYDTTDNRPDTIKHNGRIYKRVPKLTEGAETGKVVEGTTEVTYVYELVKGDVVVHYEDSEGNPIADDVIDEKDTPAGTAYDTTDNRPDTIEKNGKTYRRVPKLTRGSETGEVVEGTTEVTYVYELVKDPETPGDPEPGKPGDPTPGKPGDPKVTAPAKMPSTGDAGAVAVAGAGLGAALMGLLARIARRRTDES</sequence>
<dbReference type="KEGG" id="bwa:HLV38_03380"/>
<feature type="domain" description="MucBP" evidence="5">
    <location>
        <begin position="1819"/>
        <end position="1891"/>
    </location>
</feature>
<keyword evidence="3" id="KW-1133">Transmembrane helix</keyword>
<feature type="domain" description="MucBP" evidence="5">
    <location>
        <begin position="1458"/>
        <end position="1547"/>
    </location>
</feature>
<evidence type="ECO:0000256" key="1">
    <source>
        <dbReference type="ARBA" id="ARBA00022737"/>
    </source>
</evidence>
<evidence type="ECO:0000259" key="5">
    <source>
        <dbReference type="Pfam" id="PF06458"/>
    </source>
</evidence>
<feature type="signal peptide" evidence="4">
    <location>
        <begin position="1"/>
        <end position="35"/>
    </location>
</feature>
<evidence type="ECO:0000313" key="7">
    <source>
        <dbReference type="Proteomes" id="UP000503297"/>
    </source>
</evidence>
<reference evidence="7" key="1">
    <citation type="submission" date="2020-05" db="EMBL/GenBank/DDBJ databases">
        <title>Novel species in genus Nocardioides.</title>
        <authorList>
            <person name="Zhang G."/>
        </authorList>
    </citation>
    <scope>NUCLEOTIDE SEQUENCE [LARGE SCALE GENOMIC DNA]</scope>
    <source>
        <strain evidence="7">zg-1050</strain>
    </source>
</reference>
<feature type="domain" description="MucBP" evidence="5">
    <location>
        <begin position="943"/>
        <end position="1043"/>
    </location>
</feature>
<feature type="region of interest" description="Disordered" evidence="2">
    <location>
        <begin position="1752"/>
        <end position="1776"/>
    </location>
</feature>
<feature type="domain" description="MucBP" evidence="5">
    <location>
        <begin position="1646"/>
        <end position="1735"/>
    </location>
</feature>
<keyword evidence="3" id="KW-0812">Transmembrane</keyword>
<organism evidence="6 7">
    <name type="scientific">Berryella wangjianweii</name>
    <dbReference type="NCBI Taxonomy" id="2734634"/>
    <lineage>
        <taxon>Bacteria</taxon>
        <taxon>Bacillati</taxon>
        <taxon>Actinomycetota</taxon>
        <taxon>Coriobacteriia</taxon>
        <taxon>Eggerthellales</taxon>
        <taxon>Eggerthellaceae</taxon>
        <taxon>Berryella</taxon>
    </lineage>
</organism>
<feature type="domain" description="MucBP" evidence="5">
    <location>
        <begin position="720"/>
        <end position="822"/>
    </location>
</feature>
<dbReference type="Pfam" id="PF06458">
    <property type="entry name" value="MucBP"/>
    <property type="match status" value="14"/>
</dbReference>
<dbReference type="EMBL" id="CP053716">
    <property type="protein sequence ID" value="QKF07268.1"/>
    <property type="molecule type" value="Genomic_DNA"/>
</dbReference>